<evidence type="ECO:0000256" key="5">
    <source>
        <dbReference type="ARBA" id="ARBA00023136"/>
    </source>
</evidence>
<dbReference type="InterPro" id="IPR024528">
    <property type="entry name" value="ThrE_2"/>
</dbReference>
<dbReference type="GO" id="GO:0005886">
    <property type="term" value="C:plasma membrane"/>
    <property type="evidence" value="ECO:0007669"/>
    <property type="project" value="UniProtKB-SubCell"/>
</dbReference>
<feature type="transmembrane region" description="Helical" evidence="7">
    <location>
        <begin position="113"/>
        <end position="134"/>
    </location>
</feature>
<feature type="transmembrane region" description="Helical" evidence="7">
    <location>
        <begin position="165"/>
        <end position="184"/>
    </location>
</feature>
<keyword evidence="2" id="KW-1003">Cell membrane</keyword>
<evidence type="ECO:0000256" key="6">
    <source>
        <dbReference type="ARBA" id="ARBA00034125"/>
    </source>
</evidence>
<protein>
    <recommendedName>
        <fullName evidence="12">Threonine/serine exporter-like N-terminal domain-containing protein</fullName>
    </recommendedName>
</protein>
<proteinExistence type="inferred from homology"/>
<evidence type="ECO:0000313" key="10">
    <source>
        <dbReference type="EMBL" id="GET37158.1"/>
    </source>
</evidence>
<dbReference type="PANTHER" id="PTHR34390">
    <property type="entry name" value="UPF0442 PROTEIN YJJB-RELATED"/>
    <property type="match status" value="1"/>
</dbReference>
<accession>A0AAV3X4Y6</accession>
<feature type="transmembrane region" description="Helical" evidence="7">
    <location>
        <begin position="377"/>
        <end position="406"/>
    </location>
</feature>
<comment type="caution">
    <text evidence="10">The sequence shown here is derived from an EMBL/GenBank/DDBJ whole genome shotgun (WGS) entry which is preliminary data.</text>
</comment>
<feature type="domain" description="Threonine/Serine exporter ThrE" evidence="9">
    <location>
        <begin position="267"/>
        <end position="404"/>
    </location>
</feature>
<dbReference type="Pfam" id="PF12821">
    <property type="entry name" value="ThrE_2"/>
    <property type="match status" value="1"/>
</dbReference>
<reference evidence="10" key="1">
    <citation type="submission" date="2019-10" db="EMBL/GenBank/DDBJ databases">
        <title>Draft genome sequece of Microseira wollei NIES-4236.</title>
        <authorList>
            <person name="Yamaguchi H."/>
            <person name="Suzuki S."/>
            <person name="Kawachi M."/>
        </authorList>
    </citation>
    <scope>NUCLEOTIDE SEQUENCE</scope>
    <source>
        <strain evidence="10">NIES-4236</strain>
    </source>
</reference>
<keyword evidence="4 7" id="KW-1133">Transmembrane helix</keyword>
<feature type="transmembrane region" description="Helical" evidence="7">
    <location>
        <begin position="313"/>
        <end position="331"/>
    </location>
</feature>
<dbReference type="Pfam" id="PF06738">
    <property type="entry name" value="ThrE"/>
    <property type="match status" value="1"/>
</dbReference>
<evidence type="ECO:0000256" key="2">
    <source>
        <dbReference type="ARBA" id="ARBA00022475"/>
    </source>
</evidence>
<feature type="transmembrane region" description="Helical" evidence="7">
    <location>
        <begin position="140"/>
        <end position="158"/>
    </location>
</feature>
<name>A0AAV3X4Y6_9CYAN</name>
<feature type="transmembrane region" description="Helical" evidence="7">
    <location>
        <begin position="261"/>
        <end position="281"/>
    </location>
</feature>
<feature type="transmembrane region" description="Helical" evidence="7">
    <location>
        <begin position="229"/>
        <end position="255"/>
    </location>
</feature>
<keyword evidence="5 7" id="KW-0472">Membrane</keyword>
<feature type="transmembrane region" description="Helical" evidence="7">
    <location>
        <begin position="288"/>
        <end position="307"/>
    </location>
</feature>
<gene>
    <name evidence="10" type="ORF">MiSe_19110</name>
</gene>
<dbReference type="EMBL" id="BLAY01000023">
    <property type="protein sequence ID" value="GET37158.1"/>
    <property type="molecule type" value="Genomic_DNA"/>
</dbReference>
<organism evidence="10 11">
    <name type="scientific">Microseira wollei NIES-4236</name>
    <dbReference type="NCBI Taxonomy" id="2530354"/>
    <lineage>
        <taxon>Bacteria</taxon>
        <taxon>Bacillati</taxon>
        <taxon>Cyanobacteriota</taxon>
        <taxon>Cyanophyceae</taxon>
        <taxon>Oscillatoriophycideae</taxon>
        <taxon>Aerosakkonematales</taxon>
        <taxon>Aerosakkonemataceae</taxon>
        <taxon>Microseira</taxon>
    </lineage>
</organism>
<evidence type="ECO:0000256" key="7">
    <source>
        <dbReference type="SAM" id="Phobius"/>
    </source>
</evidence>
<dbReference type="PANTHER" id="PTHR34390:SF2">
    <property type="entry name" value="SUCCINATE TRANSPORTER SUBUNIT YJJP-RELATED"/>
    <property type="match status" value="1"/>
</dbReference>
<feature type="domain" description="Threonine/serine exporter-like N-terminal" evidence="8">
    <location>
        <begin position="11"/>
        <end position="248"/>
    </location>
</feature>
<evidence type="ECO:0000256" key="1">
    <source>
        <dbReference type="ARBA" id="ARBA00004651"/>
    </source>
</evidence>
<dbReference type="AlphaFoldDB" id="A0AAV3X4Y6"/>
<dbReference type="Proteomes" id="UP001050975">
    <property type="component" value="Unassembled WGS sequence"/>
</dbReference>
<dbReference type="InterPro" id="IPR050539">
    <property type="entry name" value="ThrE_Dicarb/AminoAcid_Exp"/>
</dbReference>
<evidence type="ECO:0000256" key="4">
    <source>
        <dbReference type="ARBA" id="ARBA00022989"/>
    </source>
</evidence>
<feature type="transmembrane region" description="Helical" evidence="7">
    <location>
        <begin position="196"/>
        <end position="217"/>
    </location>
</feature>
<evidence type="ECO:0000259" key="9">
    <source>
        <dbReference type="Pfam" id="PF12821"/>
    </source>
</evidence>
<evidence type="ECO:0000259" key="8">
    <source>
        <dbReference type="Pfam" id="PF06738"/>
    </source>
</evidence>
<keyword evidence="3 7" id="KW-0812">Transmembrane</keyword>
<comment type="similarity">
    <text evidence="6">Belongs to the ThrE exporter (TC 2.A.79) family.</text>
</comment>
<keyword evidence="11" id="KW-1185">Reference proteome</keyword>
<comment type="subcellular location">
    <subcellularLocation>
        <location evidence="1">Cell membrane</location>
        <topology evidence="1">Multi-pass membrane protein</topology>
    </subcellularLocation>
</comment>
<dbReference type="GO" id="GO:0022857">
    <property type="term" value="F:transmembrane transporter activity"/>
    <property type="evidence" value="ECO:0007669"/>
    <property type="project" value="InterPro"/>
</dbReference>
<sequence length="410" mass="43710">MEYSEQEAYLLSLAGRLLLENSVRTEGVHQAVDRLAKALGIEVRVFVEYKALMLTIKTGYHFSARVSTPVPLMKIDMALTNRVLHLIEEVEKTGKEQEDAIAQLEKIRQTPPLYNRWLVVLMLGLAAGGLAKIFGGDWSSFLIAGFATAIGVILRQELGKRQINFFSIVFAAAFVGGILAGMAIRLGLTSTPEVCLLVPSMMLVPGVHLINAGLDMVENHMSVGIARLGFSLMTLGAILFGLLLSANLTGTLIAVSSNITALSLGEDIIFAGLVAAGFAVAFNVPKKILWACILCGMVGHGVRLLCIQFGPGIIWGNLIASTVVGLMAMYFSRWFKSSIAAISFGAVVGMIPGIFAFRAGSGFIQIMTLGSNAGLPLIANTIVMTGTAVLMTLGIPLGIGIPSIIFGRRR</sequence>
<evidence type="ECO:0000313" key="11">
    <source>
        <dbReference type="Proteomes" id="UP001050975"/>
    </source>
</evidence>
<evidence type="ECO:0008006" key="12">
    <source>
        <dbReference type="Google" id="ProtNLM"/>
    </source>
</evidence>
<evidence type="ECO:0000256" key="3">
    <source>
        <dbReference type="ARBA" id="ARBA00022692"/>
    </source>
</evidence>
<dbReference type="InterPro" id="IPR010619">
    <property type="entry name" value="ThrE-like_N"/>
</dbReference>
<dbReference type="GO" id="GO:0015744">
    <property type="term" value="P:succinate transport"/>
    <property type="evidence" value="ECO:0007669"/>
    <property type="project" value="TreeGrafter"/>
</dbReference>